<accession>H2EFD6</accession>
<reference evidence="1" key="1">
    <citation type="submission" date="2011-10" db="EMBL/GenBank/DDBJ databases">
        <title>Provirophages and transpovirons: unique mobilome of giant viruses.</title>
        <authorList>
            <person name="Desnues C."/>
            <person name="LaScola B."/>
            <person name="Yutin N."/>
            <person name="Fournous G."/>
            <person name="Koonin E."/>
            <person name="Raoult D."/>
        </authorList>
    </citation>
    <scope>NUCLEOTIDE SEQUENCE</scope>
    <source>
        <strain evidence="1">Mv13-mv</strain>
    </source>
</reference>
<evidence type="ECO:0000313" key="1">
    <source>
        <dbReference type="EMBL" id="AEX63201.1"/>
    </source>
</evidence>
<gene>
    <name evidence="1" type="ORF">mv_R999</name>
</gene>
<name>H2EFD6_9VIRU</name>
<proteinExistence type="predicted"/>
<protein>
    <submittedName>
        <fullName evidence="1">Uncharacterized protein</fullName>
    </submittedName>
</protein>
<organism evidence="1">
    <name type="scientific">Moumouvirus sp. 'Monve'</name>
    <dbReference type="NCBI Taxonomy" id="1128131"/>
    <lineage>
        <taxon>Viruses</taxon>
        <taxon>Varidnaviria</taxon>
        <taxon>Bamfordvirae</taxon>
        <taxon>Nucleocytoviricota</taxon>
        <taxon>Megaviricetes</taxon>
        <taxon>Imitervirales</taxon>
        <taxon>Mimiviridae</taxon>
        <taxon>Megamimivirinae</taxon>
        <taxon>Moumouvirus</taxon>
    </lineage>
</organism>
<sequence length="82" mass="9997">MDHINYQDYFKTNKNKFSRLLFLVENEKFIPDFQNVLKNYMEKYNSHIHLKNNKGRNLLSVTCKKSNISSLETIKYFQFRNN</sequence>
<dbReference type="EMBL" id="JN885999">
    <property type="protein sequence ID" value="AEX63201.1"/>
    <property type="molecule type" value="Genomic_DNA"/>
</dbReference>